<dbReference type="Pfam" id="PF13519">
    <property type="entry name" value="VWA_2"/>
    <property type="match status" value="1"/>
</dbReference>
<comment type="similarity">
    <text evidence="1">Belongs to the Mg-chelatase subunits D/I family.</text>
</comment>
<dbReference type="Proteomes" id="UP000184536">
    <property type="component" value="Unassembled WGS sequence"/>
</dbReference>
<feature type="compositionally biased region" description="Basic and acidic residues" evidence="2">
    <location>
        <begin position="93"/>
        <end position="107"/>
    </location>
</feature>
<accession>A0A1M6Q5B7</accession>
<evidence type="ECO:0000256" key="1">
    <source>
        <dbReference type="ARBA" id="ARBA00005799"/>
    </source>
</evidence>
<feature type="region of interest" description="Disordered" evidence="2">
    <location>
        <begin position="93"/>
        <end position="137"/>
    </location>
</feature>
<dbReference type="PANTHER" id="PTHR35023:SF1">
    <property type="entry name" value="MG-PROTOPORPHYRIN IX CHELATASE"/>
    <property type="match status" value="1"/>
</dbReference>
<organism evidence="4 5">
    <name type="scientific">Geosporobacter subterraneus DSM 17957</name>
    <dbReference type="NCBI Taxonomy" id="1121919"/>
    <lineage>
        <taxon>Bacteria</taxon>
        <taxon>Bacillati</taxon>
        <taxon>Bacillota</taxon>
        <taxon>Clostridia</taxon>
        <taxon>Peptostreptococcales</taxon>
        <taxon>Thermotaleaceae</taxon>
        <taxon>Geosporobacter</taxon>
    </lineage>
</organism>
<gene>
    <name evidence="4" type="ORF">SAMN02745975_03764</name>
</gene>
<dbReference type="InterPro" id="IPR052989">
    <property type="entry name" value="Mg-chelatase_DI-like"/>
</dbReference>
<protein>
    <submittedName>
        <fullName evidence="4">Magnesium chelatase subunit D</fullName>
    </submittedName>
</protein>
<dbReference type="SMART" id="SM00327">
    <property type="entry name" value="VWA"/>
    <property type="match status" value="1"/>
</dbReference>
<dbReference type="InterPro" id="IPR041702">
    <property type="entry name" value="BchD/ChlD_VWA"/>
</dbReference>
<feature type="domain" description="VWFA" evidence="3">
    <location>
        <begin position="255"/>
        <end position="435"/>
    </location>
</feature>
<dbReference type="AlphaFoldDB" id="A0A1M6Q5B7"/>
<dbReference type="CDD" id="cd01451">
    <property type="entry name" value="vWA_Magnesium_chelatase"/>
    <property type="match status" value="1"/>
</dbReference>
<evidence type="ECO:0000313" key="5">
    <source>
        <dbReference type="Proteomes" id="UP000184536"/>
    </source>
</evidence>
<evidence type="ECO:0000259" key="3">
    <source>
        <dbReference type="PROSITE" id="PS50234"/>
    </source>
</evidence>
<proteinExistence type="inferred from homology"/>
<dbReference type="InterPro" id="IPR002035">
    <property type="entry name" value="VWF_A"/>
</dbReference>
<name>A0A1M6Q5B7_9FIRM</name>
<dbReference type="PROSITE" id="PS50234">
    <property type="entry name" value="VWFA"/>
    <property type="match status" value="1"/>
</dbReference>
<dbReference type="STRING" id="1121919.SAMN02745975_03764"/>
<dbReference type="InterPro" id="IPR041628">
    <property type="entry name" value="ChlI/MoxR_AAA_lid"/>
</dbReference>
<feature type="compositionally biased region" description="Basic and acidic residues" evidence="2">
    <location>
        <begin position="128"/>
        <end position="137"/>
    </location>
</feature>
<sequence length="437" mass="48307">MFIEAWKVETNGLLQKIEASRGLLPEISALDTHMEYAAEIASEGNCHGHRAEIVLIETAKAIAAFEGRKGMLKEDIAEAARFVLPHRIREKRKVVDGREQRSDKNHSNESCGEQDQQAVLTQEQKPPSGEKDTTGAYQEREKTYLENTLQTVSNQCNEKIDKLEDIFEISLSVDQMTDKRKRRGSGRKNKTITDSGQGRYIRYTFPKGKAKSIAFDASLRAAAPYQITRDKKGMAIAMKASDLREKVCEKRTGATILFVVDASGSMGAGKRMGTVKGTILSLLNDAYQKRDKVGMIAFRKNGAEVLLDITRSVNLAQKRLKELPTGGKTPLASGLYKAYELLRAAKRKDPNIFPLLVLLSDGRANVSLNGEDAVKEAFDAAKCIASEGIKSLVIDTECGRIRFGLASEISSHLGATYHKIDNLTDCKLEQAVRNILI</sequence>
<feature type="compositionally biased region" description="Polar residues" evidence="2">
    <location>
        <begin position="108"/>
        <end position="125"/>
    </location>
</feature>
<dbReference type="Pfam" id="PF17863">
    <property type="entry name" value="AAA_lid_2"/>
    <property type="match status" value="1"/>
</dbReference>
<dbReference type="RefSeq" id="WP_242946434.1">
    <property type="nucleotide sequence ID" value="NZ_FQZV01000081.1"/>
</dbReference>
<evidence type="ECO:0000313" key="4">
    <source>
        <dbReference type="EMBL" id="SHK15385.1"/>
    </source>
</evidence>
<dbReference type="Gene3D" id="3.40.50.410">
    <property type="entry name" value="von Willebrand factor, type A domain"/>
    <property type="match status" value="1"/>
</dbReference>
<dbReference type="InterPro" id="IPR036465">
    <property type="entry name" value="vWFA_dom_sf"/>
</dbReference>
<keyword evidence="5" id="KW-1185">Reference proteome</keyword>
<reference evidence="5" key="1">
    <citation type="submission" date="2016-11" db="EMBL/GenBank/DDBJ databases">
        <authorList>
            <person name="Varghese N."/>
            <person name="Submissions S."/>
        </authorList>
    </citation>
    <scope>NUCLEOTIDE SEQUENCE [LARGE SCALE GENOMIC DNA]</scope>
    <source>
        <strain evidence="5">DSM 17957</strain>
    </source>
</reference>
<dbReference type="Gene3D" id="1.10.8.80">
    <property type="entry name" value="Magnesium chelatase subunit I, C-Terminal domain"/>
    <property type="match status" value="1"/>
</dbReference>
<dbReference type="PANTHER" id="PTHR35023">
    <property type="entry name" value="CHELATASE-RELATED"/>
    <property type="match status" value="1"/>
</dbReference>
<dbReference type="EMBL" id="FQZV01000081">
    <property type="protein sequence ID" value="SHK15385.1"/>
    <property type="molecule type" value="Genomic_DNA"/>
</dbReference>
<evidence type="ECO:0000256" key="2">
    <source>
        <dbReference type="SAM" id="MobiDB-lite"/>
    </source>
</evidence>
<dbReference type="SUPFAM" id="SSF53300">
    <property type="entry name" value="vWA-like"/>
    <property type="match status" value="1"/>
</dbReference>